<proteinExistence type="predicted"/>
<feature type="compositionally biased region" description="Basic and acidic residues" evidence="1">
    <location>
        <begin position="89"/>
        <end position="106"/>
    </location>
</feature>
<dbReference type="EMBL" id="CACTIH010003665">
    <property type="protein sequence ID" value="CAA2981200.1"/>
    <property type="molecule type" value="Genomic_DNA"/>
</dbReference>
<dbReference type="AlphaFoldDB" id="A0A8S0RPH2"/>
<feature type="compositionally biased region" description="Basic and acidic residues" evidence="1">
    <location>
        <begin position="115"/>
        <end position="125"/>
    </location>
</feature>
<dbReference type="Gramene" id="OE9A109014T1">
    <property type="protein sequence ID" value="OE9A109014C1"/>
    <property type="gene ID" value="OE9A109014"/>
</dbReference>
<keyword evidence="3" id="KW-1185">Reference proteome</keyword>
<name>A0A8S0RPH2_OLEEU</name>
<organism evidence="2 3">
    <name type="scientific">Olea europaea subsp. europaea</name>
    <dbReference type="NCBI Taxonomy" id="158383"/>
    <lineage>
        <taxon>Eukaryota</taxon>
        <taxon>Viridiplantae</taxon>
        <taxon>Streptophyta</taxon>
        <taxon>Embryophyta</taxon>
        <taxon>Tracheophyta</taxon>
        <taxon>Spermatophyta</taxon>
        <taxon>Magnoliopsida</taxon>
        <taxon>eudicotyledons</taxon>
        <taxon>Gunneridae</taxon>
        <taxon>Pentapetalae</taxon>
        <taxon>asterids</taxon>
        <taxon>lamiids</taxon>
        <taxon>Lamiales</taxon>
        <taxon>Oleaceae</taxon>
        <taxon>Oleeae</taxon>
        <taxon>Olea</taxon>
    </lineage>
</organism>
<evidence type="ECO:0000313" key="3">
    <source>
        <dbReference type="Proteomes" id="UP000594638"/>
    </source>
</evidence>
<dbReference type="Proteomes" id="UP000594638">
    <property type="component" value="Unassembled WGS sequence"/>
</dbReference>
<sequence>MAKRRKEKEITFTVHGFSIAMQVWAYETLSEDHCRVADRDSEHAAREDFEEEASEGGRSEEQTSGGDEEKGASGSDPDGEDVEDSEDTGESHDEGSSAGEDTRGGARDTSSSPRLLRDPSPERRSTTHARAVGTSAPGLTRRDVEELLLYQRILFKMRLRTVKLEIQ</sequence>
<evidence type="ECO:0000256" key="1">
    <source>
        <dbReference type="SAM" id="MobiDB-lite"/>
    </source>
</evidence>
<feature type="compositionally biased region" description="Basic and acidic residues" evidence="1">
    <location>
        <begin position="55"/>
        <end position="71"/>
    </location>
</feature>
<gene>
    <name evidence="2" type="ORF">OLEA9_A109014</name>
</gene>
<feature type="region of interest" description="Disordered" evidence="1">
    <location>
        <begin position="33"/>
        <end position="137"/>
    </location>
</feature>
<reference evidence="2 3" key="1">
    <citation type="submission" date="2019-12" db="EMBL/GenBank/DDBJ databases">
        <authorList>
            <person name="Alioto T."/>
            <person name="Alioto T."/>
            <person name="Gomez Garrido J."/>
        </authorList>
    </citation>
    <scope>NUCLEOTIDE SEQUENCE [LARGE SCALE GENOMIC DNA]</scope>
</reference>
<feature type="compositionally biased region" description="Acidic residues" evidence="1">
    <location>
        <begin position="77"/>
        <end position="88"/>
    </location>
</feature>
<protein>
    <submittedName>
        <fullName evidence="2">Uncharacterized protein</fullName>
    </submittedName>
</protein>
<feature type="compositionally biased region" description="Basic and acidic residues" evidence="1">
    <location>
        <begin position="33"/>
        <end position="47"/>
    </location>
</feature>
<accession>A0A8S0RPH2</accession>
<comment type="caution">
    <text evidence="2">The sequence shown here is derived from an EMBL/GenBank/DDBJ whole genome shotgun (WGS) entry which is preliminary data.</text>
</comment>
<evidence type="ECO:0000313" key="2">
    <source>
        <dbReference type="EMBL" id="CAA2981200.1"/>
    </source>
</evidence>